<dbReference type="PANTHER" id="PTHR35985">
    <property type="entry name" value="OS07G0675200 PROTEIN"/>
    <property type="match status" value="1"/>
</dbReference>
<reference evidence="2 3" key="1">
    <citation type="journal article" date="2020" name="Nat. Commun.">
        <title>Genome of Tripterygium wilfordii and identification of cytochrome P450 involved in triptolide biosynthesis.</title>
        <authorList>
            <person name="Tu L."/>
            <person name="Su P."/>
            <person name="Zhang Z."/>
            <person name="Gao L."/>
            <person name="Wang J."/>
            <person name="Hu T."/>
            <person name="Zhou J."/>
            <person name="Zhang Y."/>
            <person name="Zhao Y."/>
            <person name="Liu Y."/>
            <person name="Song Y."/>
            <person name="Tong Y."/>
            <person name="Lu Y."/>
            <person name="Yang J."/>
            <person name="Xu C."/>
            <person name="Jia M."/>
            <person name="Peters R.J."/>
            <person name="Huang L."/>
            <person name="Gao W."/>
        </authorList>
    </citation>
    <scope>NUCLEOTIDE SEQUENCE [LARGE SCALE GENOMIC DNA]</scope>
    <source>
        <strain evidence="3">cv. XIE 37</strain>
        <tissue evidence="2">Leaf</tissue>
    </source>
</reference>
<protein>
    <submittedName>
        <fullName evidence="2">Uncharacterized protein</fullName>
    </submittedName>
</protein>
<keyword evidence="3" id="KW-1185">Reference proteome</keyword>
<dbReference type="InParanoid" id="A0A7J7DHX6"/>
<dbReference type="Proteomes" id="UP000593562">
    <property type="component" value="Unassembled WGS sequence"/>
</dbReference>
<feature type="compositionally biased region" description="Basic and acidic residues" evidence="1">
    <location>
        <begin position="67"/>
        <end position="82"/>
    </location>
</feature>
<evidence type="ECO:0000256" key="1">
    <source>
        <dbReference type="SAM" id="MobiDB-lite"/>
    </source>
</evidence>
<gene>
    <name evidence="2" type="ORF">HS088_TW06G00063</name>
</gene>
<dbReference type="OrthoDB" id="779250at2759"/>
<dbReference type="AlphaFoldDB" id="A0A7J7DHX6"/>
<evidence type="ECO:0000313" key="2">
    <source>
        <dbReference type="EMBL" id="KAF5745898.1"/>
    </source>
</evidence>
<accession>A0A7J7DHX6</accession>
<feature type="region of interest" description="Disordered" evidence="1">
    <location>
        <begin position="67"/>
        <end position="95"/>
    </location>
</feature>
<comment type="caution">
    <text evidence="2">The sequence shown here is derived from an EMBL/GenBank/DDBJ whole genome shotgun (WGS) entry which is preliminary data.</text>
</comment>
<dbReference type="PANTHER" id="PTHR35985:SF1">
    <property type="entry name" value="OS07G0675200 PROTEIN"/>
    <property type="match status" value="1"/>
</dbReference>
<organism evidence="2 3">
    <name type="scientific">Tripterygium wilfordii</name>
    <name type="common">Thunder God vine</name>
    <dbReference type="NCBI Taxonomy" id="458696"/>
    <lineage>
        <taxon>Eukaryota</taxon>
        <taxon>Viridiplantae</taxon>
        <taxon>Streptophyta</taxon>
        <taxon>Embryophyta</taxon>
        <taxon>Tracheophyta</taxon>
        <taxon>Spermatophyta</taxon>
        <taxon>Magnoliopsida</taxon>
        <taxon>eudicotyledons</taxon>
        <taxon>Gunneridae</taxon>
        <taxon>Pentapetalae</taxon>
        <taxon>rosids</taxon>
        <taxon>fabids</taxon>
        <taxon>Celastrales</taxon>
        <taxon>Celastraceae</taxon>
        <taxon>Tripterygium</taxon>
    </lineage>
</organism>
<sequence length="240" mass="26643">MQSRLATTAVNRSCWAVSAAHYQSLFRRLAAVSGSGRTADPAVHYTDEREFNPAVEYGEAEGIEKVAKAKPAKQEPKTEEKSIGGIDPLVPPKPPSAPFPRLESTPANIPIEPIIQQKRKSTTAPELEEVSCAGLDGTPWPEDAERGYKTEDDKEYFGHHKASPLSEIQVVDTRKPITQATDGTANEEDDRILTSWLPEQLDTAEEALERASRIWKENAMRGDPDTPHGRVLRVMRGEWF</sequence>
<name>A0A7J7DHX6_TRIWF</name>
<evidence type="ECO:0000313" key="3">
    <source>
        <dbReference type="Proteomes" id="UP000593562"/>
    </source>
</evidence>
<proteinExistence type="predicted"/>
<dbReference type="EMBL" id="JAAARO010000006">
    <property type="protein sequence ID" value="KAF5745898.1"/>
    <property type="molecule type" value="Genomic_DNA"/>
</dbReference>